<evidence type="ECO:0000313" key="2">
    <source>
        <dbReference type="Proteomes" id="UP000325333"/>
    </source>
</evidence>
<dbReference type="Proteomes" id="UP000325333">
    <property type="component" value="Unassembled WGS sequence"/>
</dbReference>
<organism evidence="1 2">
    <name type="scientific">Azospirillum argentinense</name>
    <dbReference type="NCBI Taxonomy" id="2970906"/>
    <lineage>
        <taxon>Bacteria</taxon>
        <taxon>Pseudomonadati</taxon>
        <taxon>Pseudomonadota</taxon>
        <taxon>Alphaproteobacteria</taxon>
        <taxon>Rhodospirillales</taxon>
        <taxon>Azospirillaceae</taxon>
        <taxon>Azospirillum</taxon>
    </lineage>
</organism>
<protein>
    <submittedName>
        <fullName evidence="1">Uncharacterized protein</fullName>
    </submittedName>
</protein>
<dbReference type="RefSeq" id="WP_349619537.1">
    <property type="nucleotide sequence ID" value="NZ_JBDZDB010000003.1"/>
</dbReference>
<dbReference type="AlphaFoldDB" id="A0A5B0KUJ3"/>
<reference evidence="1 2" key="1">
    <citation type="submission" date="2019-07" db="EMBL/GenBank/DDBJ databases">
        <title>Genome sequencing of the stress-tolerant strain Azospirillum brasilense Az19.</title>
        <authorList>
            <person name="Maroniche G.A."/>
            <person name="Garcia J.E."/>
            <person name="Pagnussat L."/>
            <person name="Amenta M."/>
            <person name="Creus C.M."/>
        </authorList>
    </citation>
    <scope>NUCLEOTIDE SEQUENCE [LARGE SCALE GENOMIC DNA]</scope>
    <source>
        <strain evidence="1 2">Az19</strain>
    </source>
</reference>
<accession>A0A5B0KUJ3</accession>
<sequence length="43" mass="4782">MKHFSADGAYDRKKLMDEVAFLDVSGGMMQLALASLPLRRACH</sequence>
<comment type="caution">
    <text evidence="1">The sequence shown here is derived from an EMBL/GenBank/DDBJ whole genome shotgun (WGS) entry which is preliminary data.</text>
</comment>
<name>A0A5B0KUJ3_9PROT</name>
<evidence type="ECO:0000313" key="1">
    <source>
        <dbReference type="EMBL" id="KAA1056387.1"/>
    </source>
</evidence>
<gene>
    <name evidence="1" type="ORF">FH063_004535</name>
</gene>
<dbReference type="EMBL" id="VEWN01000004">
    <property type="protein sequence ID" value="KAA1056387.1"/>
    <property type="molecule type" value="Genomic_DNA"/>
</dbReference>
<proteinExistence type="predicted"/>